<protein>
    <recommendedName>
        <fullName evidence="4">Secreted protein</fullName>
    </recommendedName>
</protein>
<accession>A0A150R064</accession>
<reference evidence="2 3" key="1">
    <citation type="submission" date="2014-02" db="EMBL/GenBank/DDBJ databases">
        <title>The small core and large imbalanced accessory genome model reveals a collaborative survival strategy of Sorangium cellulosum strains in nature.</title>
        <authorList>
            <person name="Han K."/>
            <person name="Peng R."/>
            <person name="Blom J."/>
            <person name="Li Y.-Z."/>
        </authorList>
    </citation>
    <scope>NUCLEOTIDE SEQUENCE [LARGE SCALE GENOMIC DNA]</scope>
    <source>
        <strain evidence="2 3">So0011-07</strain>
    </source>
</reference>
<evidence type="ECO:0000313" key="2">
    <source>
        <dbReference type="EMBL" id="KYF73624.1"/>
    </source>
</evidence>
<feature type="signal peptide" evidence="1">
    <location>
        <begin position="1"/>
        <end position="19"/>
    </location>
</feature>
<evidence type="ECO:0000256" key="1">
    <source>
        <dbReference type="SAM" id="SignalP"/>
    </source>
</evidence>
<feature type="chain" id="PRO_5007567330" description="Secreted protein" evidence="1">
    <location>
        <begin position="20"/>
        <end position="194"/>
    </location>
</feature>
<evidence type="ECO:0008006" key="4">
    <source>
        <dbReference type="Google" id="ProtNLM"/>
    </source>
</evidence>
<dbReference type="PROSITE" id="PS51257">
    <property type="entry name" value="PROKAR_LIPOPROTEIN"/>
    <property type="match status" value="1"/>
</dbReference>
<comment type="caution">
    <text evidence="2">The sequence shown here is derived from an EMBL/GenBank/DDBJ whole genome shotgun (WGS) entry which is preliminary data.</text>
</comment>
<name>A0A150R064_SORCE</name>
<dbReference type="Proteomes" id="UP000075635">
    <property type="component" value="Unassembled WGS sequence"/>
</dbReference>
<dbReference type="AlphaFoldDB" id="A0A150R064"/>
<gene>
    <name evidence="2" type="ORF">BE17_21120</name>
</gene>
<sequence>MHRRHALWILMLCLASLLAGCGHPWKTIRQAAPNPFYGKGRFGVVPVTFIALQVGNKSEAEWMAEKDAEQQQSWQEDKAAINEQFTAALMAEAASEDAIVVKATSAADAPFFIRSNVTFYEPGVFTGVFNMDTIVKATVQITDPAGMVLDEVMFEAKSPASLINPSTGGRARDAASQLGKLAAMYLSHRIRGED</sequence>
<organism evidence="2 3">
    <name type="scientific">Sorangium cellulosum</name>
    <name type="common">Polyangium cellulosum</name>
    <dbReference type="NCBI Taxonomy" id="56"/>
    <lineage>
        <taxon>Bacteria</taxon>
        <taxon>Pseudomonadati</taxon>
        <taxon>Myxococcota</taxon>
        <taxon>Polyangia</taxon>
        <taxon>Polyangiales</taxon>
        <taxon>Polyangiaceae</taxon>
        <taxon>Sorangium</taxon>
    </lineage>
</organism>
<evidence type="ECO:0000313" key="3">
    <source>
        <dbReference type="Proteomes" id="UP000075635"/>
    </source>
</evidence>
<keyword evidence="1" id="KW-0732">Signal</keyword>
<dbReference type="EMBL" id="JEMB01003360">
    <property type="protein sequence ID" value="KYF73624.1"/>
    <property type="molecule type" value="Genomic_DNA"/>
</dbReference>
<proteinExistence type="predicted"/>